<gene>
    <name evidence="2" type="ORF">MLAUSG7_0902</name>
</gene>
<sequence>MVSSIDYILIFAIFFMVLGAFRNFINAYRPLKENKNAKIIKKWRFTIHITPHADKKTYLNCILWINFVILIYSIALGIILIKYSVNPKILITPMFLITAFSLYIISMIFIIKRR</sequence>
<reference evidence="2 3" key="1">
    <citation type="submission" date="2020-04" db="EMBL/GenBank/DDBJ databases">
        <authorList>
            <consortium name="Genoscope - CEA"/>
            <person name="William W."/>
        </authorList>
    </citation>
    <scope>NUCLEOTIDE SEQUENCE [LARGE SCALE GENOMIC DNA]</scope>
    <source>
        <strain evidence="2 3">SG7</strain>
    </source>
</reference>
<evidence type="ECO:0000256" key="1">
    <source>
        <dbReference type="SAM" id="Phobius"/>
    </source>
</evidence>
<keyword evidence="1" id="KW-0472">Membrane</keyword>
<feature type="transmembrane region" description="Helical" evidence="1">
    <location>
        <begin position="6"/>
        <end position="25"/>
    </location>
</feature>
<feature type="transmembrane region" description="Helical" evidence="1">
    <location>
        <begin position="89"/>
        <end position="111"/>
    </location>
</feature>
<evidence type="ECO:0000313" key="2">
    <source>
        <dbReference type="EMBL" id="CAB3288793.1"/>
    </source>
</evidence>
<keyword evidence="3" id="KW-1185">Reference proteome</keyword>
<organism evidence="2 3">
    <name type="scientific">Methanocaldococcus lauensis</name>
    <dbReference type="NCBI Taxonomy" id="2546128"/>
    <lineage>
        <taxon>Archaea</taxon>
        <taxon>Methanobacteriati</taxon>
        <taxon>Methanobacteriota</taxon>
        <taxon>Methanomada group</taxon>
        <taxon>Methanococci</taxon>
        <taxon>Methanococcales</taxon>
        <taxon>Methanocaldococcaceae</taxon>
        <taxon>Methanocaldococcus</taxon>
    </lineage>
</organism>
<evidence type="ECO:0000313" key="3">
    <source>
        <dbReference type="Proteomes" id="UP000679213"/>
    </source>
</evidence>
<dbReference type="EMBL" id="LR792632">
    <property type="protein sequence ID" value="CAB3288793.1"/>
    <property type="molecule type" value="Genomic_DNA"/>
</dbReference>
<dbReference type="AlphaFoldDB" id="A0A8D6PRR1"/>
<keyword evidence="1" id="KW-1133">Transmembrane helix</keyword>
<accession>A0A8D6PRR1</accession>
<name>A0A8D6PRR1_9EURY</name>
<dbReference type="KEGG" id="mesg:MLAUSG7_0902"/>
<feature type="transmembrane region" description="Helical" evidence="1">
    <location>
        <begin position="61"/>
        <end position="83"/>
    </location>
</feature>
<proteinExistence type="predicted"/>
<protein>
    <submittedName>
        <fullName evidence="2">Uncharacterized protein</fullName>
    </submittedName>
</protein>
<keyword evidence="1" id="KW-0812">Transmembrane</keyword>
<dbReference type="Proteomes" id="UP000679213">
    <property type="component" value="Chromosome I"/>
</dbReference>